<dbReference type="EMBL" id="CAJVQC010086176">
    <property type="protein sequence ID" value="CAG8822384.1"/>
    <property type="molecule type" value="Genomic_DNA"/>
</dbReference>
<keyword evidence="2" id="KW-1185">Reference proteome</keyword>
<gene>
    <name evidence="1" type="ORF">RPERSI_LOCUS25788</name>
</gene>
<evidence type="ECO:0000313" key="1">
    <source>
        <dbReference type="EMBL" id="CAG8822384.1"/>
    </source>
</evidence>
<feature type="non-terminal residue" evidence="1">
    <location>
        <position position="74"/>
    </location>
</feature>
<accession>A0ACA9S2U6</accession>
<reference evidence="1" key="1">
    <citation type="submission" date="2021-06" db="EMBL/GenBank/DDBJ databases">
        <authorList>
            <person name="Kallberg Y."/>
            <person name="Tangrot J."/>
            <person name="Rosling A."/>
        </authorList>
    </citation>
    <scope>NUCLEOTIDE SEQUENCE</scope>
    <source>
        <strain evidence="1">MA461A</strain>
    </source>
</reference>
<organism evidence="1 2">
    <name type="scientific">Racocetra persica</name>
    <dbReference type="NCBI Taxonomy" id="160502"/>
    <lineage>
        <taxon>Eukaryota</taxon>
        <taxon>Fungi</taxon>
        <taxon>Fungi incertae sedis</taxon>
        <taxon>Mucoromycota</taxon>
        <taxon>Glomeromycotina</taxon>
        <taxon>Glomeromycetes</taxon>
        <taxon>Diversisporales</taxon>
        <taxon>Gigasporaceae</taxon>
        <taxon>Racocetra</taxon>
    </lineage>
</organism>
<evidence type="ECO:0000313" key="2">
    <source>
        <dbReference type="Proteomes" id="UP000789920"/>
    </source>
</evidence>
<name>A0ACA9S2U6_9GLOM</name>
<protein>
    <submittedName>
        <fullName evidence="1">34854_t:CDS:1</fullName>
    </submittedName>
</protein>
<sequence>MKKLNYRTRRKEVVAYPRAKDRKLQSLYQFQDKHLQIKQTRSNEGKATNKLNNKIDNDNDDQKKYDDAQIKKEY</sequence>
<proteinExistence type="predicted"/>
<dbReference type="Proteomes" id="UP000789920">
    <property type="component" value="Unassembled WGS sequence"/>
</dbReference>
<comment type="caution">
    <text evidence="1">The sequence shown here is derived from an EMBL/GenBank/DDBJ whole genome shotgun (WGS) entry which is preliminary data.</text>
</comment>